<dbReference type="EMBL" id="DPIY01000012">
    <property type="protein sequence ID" value="HCT59102.1"/>
    <property type="molecule type" value="Genomic_DNA"/>
</dbReference>
<feature type="chain" id="PRO_5017597182" evidence="1">
    <location>
        <begin position="34"/>
        <end position="164"/>
    </location>
</feature>
<comment type="caution">
    <text evidence="2">The sequence shown here is derived from an EMBL/GenBank/DDBJ whole genome shotgun (WGS) entry which is preliminary data.</text>
</comment>
<protein>
    <submittedName>
        <fullName evidence="2">Uncharacterized protein</fullName>
    </submittedName>
</protein>
<keyword evidence="1" id="KW-0732">Signal</keyword>
<evidence type="ECO:0000313" key="3">
    <source>
        <dbReference type="Proteomes" id="UP000264071"/>
    </source>
</evidence>
<sequence>MSPAQSIHLTPSTPMRRLSWSLLVAASTLTACADAHPVAPSIEVPDVAADARQQQLTATLAVMVDDASSRLLADLGRETPVAQAFGALHRALVGADREAALTALHDAELTLDFSQAAQTLDQADRAALAVQLQVVRSQLVHPAVAPLVNPLGSPLGSRLAGEAR</sequence>
<feature type="signal peptide" evidence="1">
    <location>
        <begin position="1"/>
        <end position="33"/>
    </location>
</feature>
<name>A0A3D4VEE8_9BACT</name>
<reference evidence="2 3" key="1">
    <citation type="journal article" date="2018" name="Nat. Biotechnol.">
        <title>A standardized bacterial taxonomy based on genome phylogeny substantially revises the tree of life.</title>
        <authorList>
            <person name="Parks D.H."/>
            <person name="Chuvochina M."/>
            <person name="Waite D.W."/>
            <person name="Rinke C."/>
            <person name="Skarshewski A."/>
            <person name="Chaumeil P.A."/>
            <person name="Hugenholtz P."/>
        </authorList>
    </citation>
    <scope>NUCLEOTIDE SEQUENCE [LARGE SCALE GENOMIC DNA]</scope>
    <source>
        <strain evidence="2">UBA8844</strain>
    </source>
</reference>
<proteinExistence type="predicted"/>
<evidence type="ECO:0000313" key="2">
    <source>
        <dbReference type="EMBL" id="HCT59102.1"/>
    </source>
</evidence>
<evidence type="ECO:0000256" key="1">
    <source>
        <dbReference type="SAM" id="SignalP"/>
    </source>
</evidence>
<gene>
    <name evidence="2" type="ORF">DGD08_18020</name>
</gene>
<organism evidence="2 3">
    <name type="scientific">Gemmatimonas aurantiaca</name>
    <dbReference type="NCBI Taxonomy" id="173480"/>
    <lineage>
        <taxon>Bacteria</taxon>
        <taxon>Pseudomonadati</taxon>
        <taxon>Gemmatimonadota</taxon>
        <taxon>Gemmatimonadia</taxon>
        <taxon>Gemmatimonadales</taxon>
        <taxon>Gemmatimonadaceae</taxon>
        <taxon>Gemmatimonas</taxon>
    </lineage>
</organism>
<accession>A0A3D4VEE8</accession>
<dbReference type="Proteomes" id="UP000264071">
    <property type="component" value="Unassembled WGS sequence"/>
</dbReference>
<dbReference type="AlphaFoldDB" id="A0A3D4VEE8"/>